<evidence type="ECO:0000256" key="14">
    <source>
        <dbReference type="SAM" id="Phobius"/>
    </source>
</evidence>
<evidence type="ECO:0000256" key="8">
    <source>
        <dbReference type="ARBA" id="ARBA00023002"/>
    </source>
</evidence>
<feature type="transmembrane region" description="Helical" evidence="14">
    <location>
        <begin position="315"/>
        <end position="337"/>
    </location>
</feature>
<comment type="subcellular location">
    <subcellularLocation>
        <location evidence="1">Membrane</location>
        <topology evidence="1">Multi-pass membrane protein</topology>
    </subcellularLocation>
</comment>
<evidence type="ECO:0000256" key="3">
    <source>
        <dbReference type="ARBA" id="ARBA00009295"/>
    </source>
</evidence>
<keyword evidence="11 14" id="KW-0472">Membrane</keyword>
<dbReference type="CDD" id="cd03505">
    <property type="entry name" value="Delta9-FADS-like"/>
    <property type="match status" value="1"/>
</dbReference>
<evidence type="ECO:0000256" key="1">
    <source>
        <dbReference type="ARBA" id="ARBA00004141"/>
    </source>
</evidence>
<evidence type="ECO:0000256" key="10">
    <source>
        <dbReference type="ARBA" id="ARBA00023098"/>
    </source>
</evidence>
<protein>
    <recommendedName>
        <fullName evidence="15">Fatty acid desaturase domain-containing protein</fullName>
    </recommendedName>
</protein>
<evidence type="ECO:0000256" key="4">
    <source>
        <dbReference type="ARBA" id="ARBA00022516"/>
    </source>
</evidence>
<dbReference type="PANTHER" id="PTHR11351:SF31">
    <property type="entry name" value="DESATURASE 1, ISOFORM A-RELATED"/>
    <property type="match status" value="1"/>
</dbReference>
<organism evidence="16 17">
    <name type="scientific">Hibiscus sabdariffa</name>
    <name type="common">roselle</name>
    <dbReference type="NCBI Taxonomy" id="183260"/>
    <lineage>
        <taxon>Eukaryota</taxon>
        <taxon>Viridiplantae</taxon>
        <taxon>Streptophyta</taxon>
        <taxon>Embryophyta</taxon>
        <taxon>Tracheophyta</taxon>
        <taxon>Spermatophyta</taxon>
        <taxon>Magnoliopsida</taxon>
        <taxon>eudicotyledons</taxon>
        <taxon>Gunneridae</taxon>
        <taxon>Pentapetalae</taxon>
        <taxon>rosids</taxon>
        <taxon>malvids</taxon>
        <taxon>Malvales</taxon>
        <taxon>Malvaceae</taxon>
        <taxon>Malvoideae</taxon>
        <taxon>Hibiscus</taxon>
    </lineage>
</organism>
<evidence type="ECO:0000313" key="16">
    <source>
        <dbReference type="EMBL" id="KAK8581276.1"/>
    </source>
</evidence>
<dbReference type="Pfam" id="PF00487">
    <property type="entry name" value="FA_desaturase"/>
    <property type="match status" value="1"/>
</dbReference>
<dbReference type="Proteomes" id="UP001472677">
    <property type="component" value="Unassembled WGS sequence"/>
</dbReference>
<keyword evidence="17" id="KW-1185">Reference proteome</keyword>
<evidence type="ECO:0000256" key="12">
    <source>
        <dbReference type="ARBA" id="ARBA00023160"/>
    </source>
</evidence>
<evidence type="ECO:0000256" key="7">
    <source>
        <dbReference type="ARBA" id="ARBA00022989"/>
    </source>
</evidence>
<comment type="similarity">
    <text evidence="3 13">Belongs to the fatty acid desaturase type 1 family.</text>
</comment>
<gene>
    <name evidence="16" type="ORF">V6N12_071506</name>
</gene>
<keyword evidence="12 13" id="KW-0275">Fatty acid biosynthesis</keyword>
<keyword evidence="8 13" id="KW-0560">Oxidoreductase</keyword>
<dbReference type="PANTHER" id="PTHR11351">
    <property type="entry name" value="ACYL-COA DESATURASE"/>
    <property type="match status" value="1"/>
</dbReference>
<evidence type="ECO:0000256" key="9">
    <source>
        <dbReference type="ARBA" id="ARBA00023004"/>
    </source>
</evidence>
<evidence type="ECO:0000256" key="5">
    <source>
        <dbReference type="ARBA" id="ARBA00022692"/>
    </source>
</evidence>
<proteinExistence type="inferred from homology"/>
<keyword evidence="5 13" id="KW-0812">Transmembrane</keyword>
<sequence length="347" mass="41042">MAKEADQEEKTQDTIWFSDVVMRNRRDVFWRRNWNVHDITRFGVVLSMHLLGFCAPFYFTWPAFWLAAGLHLGDPIDWVSTHRCHHQFCDTERDPHSPIHGFWFSHIKWIFDTKTLSEKRGETSNVEDLEKQPFYRFLQATYYLHPFAFGIVLYALGGFPFLVLGMGVRVVYTYHATFLVGSVSHMRGNQPWNTGDQSKNNWWVALLSLGEGWHNNHHAFEYSARHGLEWWQLDLTWHVIRFFHVIGREVFWRRNWNAYDITNAGVFLSMHLLALCAPSYFTWHAFWVAAGLYLGDPIDWRGETSNVEDLEKQPFYMFIQATYLLHPIAFVVVLYAFGGFPFLAWEW</sequence>
<reference evidence="16 17" key="1">
    <citation type="journal article" date="2024" name="G3 (Bethesda)">
        <title>Genome assembly of Hibiscus sabdariffa L. provides insights into metabolisms of medicinal natural products.</title>
        <authorList>
            <person name="Kim T."/>
        </authorList>
    </citation>
    <scope>NUCLEOTIDE SEQUENCE [LARGE SCALE GENOMIC DNA]</scope>
    <source>
        <strain evidence="16">TK-2024</strain>
        <tissue evidence="16">Old leaves</tissue>
    </source>
</reference>
<keyword evidence="4 13" id="KW-0444">Lipid biosynthesis</keyword>
<name>A0ABR2FK01_9ROSI</name>
<feature type="transmembrane region" description="Helical" evidence="14">
    <location>
        <begin position="272"/>
        <end position="295"/>
    </location>
</feature>
<evidence type="ECO:0000256" key="11">
    <source>
        <dbReference type="ARBA" id="ARBA00023136"/>
    </source>
</evidence>
<comment type="cofactor">
    <cofactor evidence="13">
        <name>Fe(2+)</name>
        <dbReference type="ChEBI" id="CHEBI:29033"/>
    </cofactor>
</comment>
<dbReference type="InterPro" id="IPR005804">
    <property type="entry name" value="FA_desaturase_dom"/>
</dbReference>
<feature type="domain" description="Fatty acid desaturase" evidence="15">
    <location>
        <begin position="64"/>
        <end position="241"/>
    </location>
</feature>
<evidence type="ECO:0000313" key="17">
    <source>
        <dbReference type="Proteomes" id="UP001472677"/>
    </source>
</evidence>
<feature type="transmembrane region" description="Helical" evidence="14">
    <location>
        <begin position="39"/>
        <end position="59"/>
    </location>
</feature>
<keyword evidence="7 14" id="KW-1133">Transmembrane helix</keyword>
<comment type="pathway">
    <text evidence="2">Lipid metabolism.</text>
</comment>
<keyword evidence="6" id="KW-0276">Fatty acid metabolism</keyword>
<keyword evidence="10" id="KW-0443">Lipid metabolism</keyword>
<accession>A0ABR2FK01</accession>
<evidence type="ECO:0000256" key="13">
    <source>
        <dbReference type="RuleBase" id="RU000581"/>
    </source>
</evidence>
<dbReference type="PRINTS" id="PR00075">
    <property type="entry name" value="FACDDSATRASE"/>
</dbReference>
<keyword evidence="9" id="KW-0408">Iron</keyword>
<evidence type="ECO:0000259" key="15">
    <source>
        <dbReference type="Pfam" id="PF00487"/>
    </source>
</evidence>
<evidence type="ECO:0000256" key="6">
    <source>
        <dbReference type="ARBA" id="ARBA00022832"/>
    </source>
</evidence>
<comment type="domain">
    <text evidence="13">The histidine box domains are involved in binding the catalytic metal ions.</text>
</comment>
<dbReference type="EMBL" id="JBBPBM010000006">
    <property type="protein sequence ID" value="KAK8581276.1"/>
    <property type="molecule type" value="Genomic_DNA"/>
</dbReference>
<feature type="transmembrane region" description="Helical" evidence="14">
    <location>
        <begin position="143"/>
        <end position="164"/>
    </location>
</feature>
<dbReference type="InterPro" id="IPR015876">
    <property type="entry name" value="Acyl-CoA_DS"/>
</dbReference>
<comment type="caution">
    <text evidence="16">The sequence shown here is derived from an EMBL/GenBank/DDBJ whole genome shotgun (WGS) entry which is preliminary data.</text>
</comment>
<evidence type="ECO:0000256" key="2">
    <source>
        <dbReference type="ARBA" id="ARBA00005189"/>
    </source>
</evidence>